<sequence>MTRPRVRRVVWHLGVAAVLLVMLYPVLWLVTSSVKPSARIAASVGLWPESFTLGNYAAVLDASAGTPVWRYFLNSTLVAGGAVIGNVVTCSLAAYAFARLRFRLRTPLFAFMLATIMLPQHVVLIPQYTIFQRLGMVDSFWPLVLPKFLATDAFFVFLMAQFIRQLPRELDEAARIDGCGPIRIFAHITLPLIKPAMITTAIFTFIWTWNDFFTQLIYLSSPERLTVPLALRMFVDLQESAASFGPMFALSVLSLVPVLLFFAAFQRFLVQGLATSGLKG</sequence>
<feature type="transmembrane region" description="Helical" evidence="7">
    <location>
        <begin position="140"/>
        <end position="163"/>
    </location>
</feature>
<evidence type="ECO:0000313" key="9">
    <source>
        <dbReference type="EMBL" id="MFC4535449.1"/>
    </source>
</evidence>
<dbReference type="PROSITE" id="PS50928">
    <property type="entry name" value="ABC_TM1"/>
    <property type="match status" value="1"/>
</dbReference>
<comment type="subcellular location">
    <subcellularLocation>
        <location evidence="1 7">Cell membrane</location>
        <topology evidence="1 7">Multi-pass membrane protein</topology>
    </subcellularLocation>
</comment>
<dbReference type="Pfam" id="PF00528">
    <property type="entry name" value="BPD_transp_1"/>
    <property type="match status" value="1"/>
</dbReference>
<feature type="transmembrane region" description="Helical" evidence="7">
    <location>
        <begin position="109"/>
        <end position="128"/>
    </location>
</feature>
<keyword evidence="3" id="KW-1003">Cell membrane</keyword>
<keyword evidence="2 7" id="KW-0813">Transport</keyword>
<dbReference type="EMBL" id="JBHSFP010000031">
    <property type="protein sequence ID" value="MFC4535449.1"/>
    <property type="molecule type" value="Genomic_DNA"/>
</dbReference>
<evidence type="ECO:0000256" key="3">
    <source>
        <dbReference type="ARBA" id="ARBA00022475"/>
    </source>
</evidence>
<feature type="transmembrane region" description="Helical" evidence="7">
    <location>
        <begin position="241"/>
        <end position="265"/>
    </location>
</feature>
<feature type="transmembrane region" description="Helical" evidence="7">
    <location>
        <begin position="9"/>
        <end position="30"/>
    </location>
</feature>
<evidence type="ECO:0000256" key="5">
    <source>
        <dbReference type="ARBA" id="ARBA00022989"/>
    </source>
</evidence>
<accession>A0ABV9CQ75</accession>
<dbReference type="SUPFAM" id="SSF161098">
    <property type="entry name" value="MetI-like"/>
    <property type="match status" value="1"/>
</dbReference>
<keyword evidence="6 7" id="KW-0472">Membrane</keyword>
<proteinExistence type="inferred from homology"/>
<protein>
    <submittedName>
        <fullName evidence="9">Carbohydrate ABC transporter permease</fullName>
    </submittedName>
</protein>
<feature type="transmembrane region" description="Helical" evidence="7">
    <location>
        <begin position="77"/>
        <end position="97"/>
    </location>
</feature>
<keyword evidence="5 7" id="KW-1133">Transmembrane helix</keyword>
<dbReference type="InterPro" id="IPR035906">
    <property type="entry name" value="MetI-like_sf"/>
</dbReference>
<feature type="transmembrane region" description="Helical" evidence="7">
    <location>
        <begin position="184"/>
        <end position="209"/>
    </location>
</feature>
<gene>
    <name evidence="9" type="ORF">ACFO60_32195</name>
</gene>
<reference evidence="10" key="1">
    <citation type="journal article" date="2019" name="Int. J. Syst. Evol. Microbiol.">
        <title>The Global Catalogue of Microorganisms (GCM) 10K type strain sequencing project: providing services to taxonomists for standard genome sequencing and annotation.</title>
        <authorList>
            <consortium name="The Broad Institute Genomics Platform"/>
            <consortium name="The Broad Institute Genome Sequencing Center for Infectious Disease"/>
            <person name="Wu L."/>
            <person name="Ma J."/>
        </authorList>
    </citation>
    <scope>NUCLEOTIDE SEQUENCE [LARGE SCALE GENOMIC DNA]</scope>
    <source>
        <strain evidence="10">CGMCC 4.7132</strain>
    </source>
</reference>
<keyword evidence="10" id="KW-1185">Reference proteome</keyword>
<dbReference type="InterPro" id="IPR000515">
    <property type="entry name" value="MetI-like"/>
</dbReference>
<comment type="caution">
    <text evidence="9">The sequence shown here is derived from an EMBL/GenBank/DDBJ whole genome shotgun (WGS) entry which is preliminary data.</text>
</comment>
<name>A0ABV9CQ75_9ACTN</name>
<evidence type="ECO:0000256" key="7">
    <source>
        <dbReference type="RuleBase" id="RU363032"/>
    </source>
</evidence>
<evidence type="ECO:0000256" key="1">
    <source>
        <dbReference type="ARBA" id="ARBA00004651"/>
    </source>
</evidence>
<evidence type="ECO:0000256" key="2">
    <source>
        <dbReference type="ARBA" id="ARBA00022448"/>
    </source>
</evidence>
<dbReference type="CDD" id="cd06261">
    <property type="entry name" value="TM_PBP2"/>
    <property type="match status" value="1"/>
</dbReference>
<keyword evidence="4 7" id="KW-0812">Transmembrane</keyword>
<dbReference type="Gene3D" id="1.10.3720.10">
    <property type="entry name" value="MetI-like"/>
    <property type="match status" value="1"/>
</dbReference>
<dbReference type="PANTHER" id="PTHR43744">
    <property type="entry name" value="ABC TRANSPORTER PERMEASE PROTEIN MG189-RELATED-RELATED"/>
    <property type="match status" value="1"/>
</dbReference>
<comment type="similarity">
    <text evidence="7">Belongs to the binding-protein-dependent transport system permease family.</text>
</comment>
<dbReference type="RefSeq" id="WP_380848028.1">
    <property type="nucleotide sequence ID" value="NZ_JBHSFP010000031.1"/>
</dbReference>
<evidence type="ECO:0000256" key="4">
    <source>
        <dbReference type="ARBA" id="ARBA00022692"/>
    </source>
</evidence>
<feature type="domain" description="ABC transmembrane type-1" evidence="8">
    <location>
        <begin position="72"/>
        <end position="265"/>
    </location>
</feature>
<evidence type="ECO:0000259" key="8">
    <source>
        <dbReference type="PROSITE" id="PS50928"/>
    </source>
</evidence>
<organism evidence="9 10">
    <name type="scientific">Sphaerisporangium dianthi</name>
    <dbReference type="NCBI Taxonomy" id="1436120"/>
    <lineage>
        <taxon>Bacteria</taxon>
        <taxon>Bacillati</taxon>
        <taxon>Actinomycetota</taxon>
        <taxon>Actinomycetes</taxon>
        <taxon>Streptosporangiales</taxon>
        <taxon>Streptosporangiaceae</taxon>
        <taxon>Sphaerisporangium</taxon>
    </lineage>
</organism>
<evidence type="ECO:0000256" key="6">
    <source>
        <dbReference type="ARBA" id="ARBA00023136"/>
    </source>
</evidence>
<dbReference type="Proteomes" id="UP001596004">
    <property type="component" value="Unassembled WGS sequence"/>
</dbReference>
<evidence type="ECO:0000313" key="10">
    <source>
        <dbReference type="Proteomes" id="UP001596004"/>
    </source>
</evidence>
<dbReference type="PANTHER" id="PTHR43744:SF6">
    <property type="entry name" value="ABC TRANSPORTER PERMEASE PROTEIN YESQ-RELATED"/>
    <property type="match status" value="1"/>
</dbReference>